<dbReference type="Pfam" id="PF03475">
    <property type="entry name" value="YiiM_3-alpha"/>
    <property type="match status" value="1"/>
</dbReference>
<sequence>MDKQSLSTTISHVFVGKVRAFGPKEQTSAINKTLVLGAVKVHSLGLEGDEQADLRVHGGVEKAIHYYPAEHYQKLQETFPHIEFNAGSFGENLSSVGITEKEVCLGDIFQLGSAKVQLSQGRQPCWKLNHKFGEKTMAKTVQSLGVIGWYYRVLEDGVVKAGDSLTLLERPCPEANLDRIFNVLHRDTLNFDELEALAPLEIIPENWRRTFEKRLAKREVEDSSKRLEGPLNS</sequence>
<organism evidence="2 3">
    <name type="scientific">Litoribrevibacter euphylliae</name>
    <dbReference type="NCBI Taxonomy" id="1834034"/>
    <lineage>
        <taxon>Bacteria</taxon>
        <taxon>Pseudomonadati</taxon>
        <taxon>Pseudomonadota</taxon>
        <taxon>Gammaproteobacteria</taxon>
        <taxon>Oceanospirillales</taxon>
        <taxon>Oceanospirillaceae</taxon>
        <taxon>Litoribrevibacter</taxon>
    </lineage>
</organism>
<dbReference type="InterPro" id="IPR011037">
    <property type="entry name" value="Pyrv_Knase-like_insert_dom_sf"/>
</dbReference>
<protein>
    <submittedName>
        <fullName evidence="2">MOSC domain-containing protein</fullName>
    </submittedName>
</protein>
<keyword evidence="3" id="KW-1185">Reference proteome</keyword>
<dbReference type="InterPro" id="IPR052353">
    <property type="entry name" value="Benzoxazolinone_Detox_Enz"/>
</dbReference>
<dbReference type="PANTHER" id="PTHR30212:SF2">
    <property type="entry name" value="PROTEIN YIIM"/>
    <property type="match status" value="1"/>
</dbReference>
<evidence type="ECO:0000313" key="3">
    <source>
        <dbReference type="Proteomes" id="UP001595476"/>
    </source>
</evidence>
<dbReference type="PROSITE" id="PS51340">
    <property type="entry name" value="MOSC"/>
    <property type="match status" value="1"/>
</dbReference>
<comment type="caution">
    <text evidence="2">The sequence shown here is derived from an EMBL/GenBank/DDBJ whole genome shotgun (WGS) entry which is preliminary data.</text>
</comment>
<dbReference type="EMBL" id="JBHRSZ010000009">
    <property type="protein sequence ID" value="MFC3153181.1"/>
    <property type="molecule type" value="Genomic_DNA"/>
</dbReference>
<dbReference type="Gene3D" id="2.40.33.20">
    <property type="entry name" value="PK beta-barrel domain-like"/>
    <property type="match status" value="1"/>
</dbReference>
<proteinExistence type="predicted"/>
<accession>A0ABV7HK26</accession>
<dbReference type="Proteomes" id="UP001595476">
    <property type="component" value="Unassembled WGS sequence"/>
</dbReference>
<reference evidence="3" key="1">
    <citation type="journal article" date="2019" name="Int. J. Syst. Evol. Microbiol.">
        <title>The Global Catalogue of Microorganisms (GCM) 10K type strain sequencing project: providing services to taxonomists for standard genome sequencing and annotation.</title>
        <authorList>
            <consortium name="The Broad Institute Genomics Platform"/>
            <consortium name="The Broad Institute Genome Sequencing Center for Infectious Disease"/>
            <person name="Wu L."/>
            <person name="Ma J."/>
        </authorList>
    </citation>
    <scope>NUCLEOTIDE SEQUENCE [LARGE SCALE GENOMIC DNA]</scope>
    <source>
        <strain evidence="3">KCTC 52438</strain>
    </source>
</reference>
<gene>
    <name evidence="2" type="ORF">ACFOEK_19235</name>
</gene>
<dbReference type="RefSeq" id="WP_386723105.1">
    <property type="nucleotide sequence ID" value="NZ_JBHRSZ010000009.1"/>
</dbReference>
<dbReference type="InterPro" id="IPR005163">
    <property type="entry name" value="Tri_helical_YiiM-like"/>
</dbReference>
<feature type="domain" description="MOSC" evidence="1">
    <location>
        <begin position="33"/>
        <end position="168"/>
    </location>
</feature>
<dbReference type="InterPro" id="IPR005302">
    <property type="entry name" value="MoCF_Sase_C"/>
</dbReference>
<name>A0ABV7HK26_9GAMM</name>
<dbReference type="Pfam" id="PF03473">
    <property type="entry name" value="MOSC"/>
    <property type="match status" value="1"/>
</dbReference>
<dbReference type="PANTHER" id="PTHR30212">
    <property type="entry name" value="PROTEIN YIIM"/>
    <property type="match status" value="1"/>
</dbReference>
<evidence type="ECO:0000259" key="1">
    <source>
        <dbReference type="PROSITE" id="PS51340"/>
    </source>
</evidence>
<dbReference type="SUPFAM" id="SSF50800">
    <property type="entry name" value="PK beta-barrel domain-like"/>
    <property type="match status" value="1"/>
</dbReference>
<evidence type="ECO:0000313" key="2">
    <source>
        <dbReference type="EMBL" id="MFC3153181.1"/>
    </source>
</evidence>